<name>A0A1D8GDI9_9FIRM</name>
<dbReference type="AlphaFoldDB" id="A0A1D8GDI9"/>
<organism evidence="1 2">
    <name type="scientific">Geosporobacter ferrireducens</name>
    <dbReference type="NCBI Taxonomy" id="1424294"/>
    <lineage>
        <taxon>Bacteria</taxon>
        <taxon>Bacillati</taxon>
        <taxon>Bacillota</taxon>
        <taxon>Clostridia</taxon>
        <taxon>Peptostreptococcales</taxon>
        <taxon>Thermotaleaceae</taxon>
        <taxon>Geosporobacter</taxon>
    </lineage>
</organism>
<protein>
    <submittedName>
        <fullName evidence="1">Uncharacterized protein</fullName>
    </submittedName>
</protein>
<proteinExistence type="predicted"/>
<accession>A0A1D8GDI9</accession>
<dbReference type="Proteomes" id="UP000095743">
    <property type="component" value="Chromosome"/>
</dbReference>
<evidence type="ECO:0000313" key="2">
    <source>
        <dbReference type="Proteomes" id="UP000095743"/>
    </source>
</evidence>
<evidence type="ECO:0000313" key="1">
    <source>
        <dbReference type="EMBL" id="AOT68967.1"/>
    </source>
</evidence>
<dbReference type="KEGG" id="gfe:Gferi_05000"/>
<keyword evidence="2" id="KW-1185">Reference proteome</keyword>
<dbReference type="OrthoDB" id="9779098at2"/>
<reference evidence="1 2" key="1">
    <citation type="submission" date="2016-09" db="EMBL/GenBank/DDBJ databases">
        <title>Genomic analysis reveals versatility of anaerobic energy metabolism of Geosporobacter ferrireducens IRF9 of phylum Firmicutes.</title>
        <authorList>
            <person name="Kim S.-J."/>
        </authorList>
    </citation>
    <scope>NUCLEOTIDE SEQUENCE [LARGE SCALE GENOMIC DNA]</scope>
    <source>
        <strain evidence="1 2">IRF9</strain>
    </source>
</reference>
<dbReference type="EMBL" id="CP017269">
    <property type="protein sequence ID" value="AOT68967.1"/>
    <property type="molecule type" value="Genomic_DNA"/>
</dbReference>
<dbReference type="PROSITE" id="PS51257">
    <property type="entry name" value="PROKAR_LIPOPROTEIN"/>
    <property type="match status" value="1"/>
</dbReference>
<dbReference type="RefSeq" id="WP_069974533.1">
    <property type="nucleotide sequence ID" value="NZ_CP017269.1"/>
</dbReference>
<sequence>MKKILSLVLILFLIIAITACGNKEVEEKMLWDRIPMVMVEEQLYLDTGEKMPVEIDDSAIIGTITSEVDGSEIPTQNGQSNFGCVGAAYAYCDDGIVVMINNEWQFFRKETDKLSLEKVIELSKKGNELSWEDFEKYHSIDIGSGLYIRHYDIDKNYYLLIGGGSIDEKPMYIRLVKANNLDNYIDIRIDNIDDFISK</sequence>
<gene>
    <name evidence="1" type="ORF">Gferi_05000</name>
</gene>